<dbReference type="PANTHER" id="PTHR43652">
    <property type="entry name" value="BASIC AMINO ACID ANTIPORTER YFCC-RELATED"/>
    <property type="match status" value="1"/>
</dbReference>
<dbReference type="EMBL" id="JAAOZC010000012">
    <property type="protein sequence ID" value="NIJ09551.1"/>
    <property type="molecule type" value="Genomic_DNA"/>
</dbReference>
<feature type="transmembrane region" description="Helical" evidence="7">
    <location>
        <begin position="56"/>
        <end position="80"/>
    </location>
</feature>
<evidence type="ECO:0000256" key="4">
    <source>
        <dbReference type="ARBA" id="ARBA00022737"/>
    </source>
</evidence>
<proteinExistence type="predicted"/>
<dbReference type="Pfam" id="PF03600">
    <property type="entry name" value="CitMHS"/>
    <property type="match status" value="1"/>
</dbReference>
<evidence type="ECO:0000256" key="6">
    <source>
        <dbReference type="ARBA" id="ARBA00023136"/>
    </source>
</evidence>
<name>A0ABX0U0X8_9SPHN</name>
<dbReference type="PANTHER" id="PTHR43652:SF2">
    <property type="entry name" value="BASIC AMINO ACID ANTIPORTER YFCC-RELATED"/>
    <property type="match status" value="1"/>
</dbReference>
<evidence type="ECO:0000256" key="1">
    <source>
        <dbReference type="ARBA" id="ARBA00004141"/>
    </source>
</evidence>
<keyword evidence="10" id="KW-1185">Reference proteome</keyword>
<organism evidence="9 10">
    <name type="scientific">Sphingomonas vulcanisoli</name>
    <dbReference type="NCBI Taxonomy" id="1658060"/>
    <lineage>
        <taxon>Bacteria</taxon>
        <taxon>Pseudomonadati</taxon>
        <taxon>Pseudomonadota</taxon>
        <taxon>Alphaproteobacteria</taxon>
        <taxon>Sphingomonadales</taxon>
        <taxon>Sphingomonadaceae</taxon>
        <taxon>Sphingomonas</taxon>
    </lineage>
</organism>
<protein>
    <submittedName>
        <fullName evidence="9">Di/tricarboxylate transporter</fullName>
    </submittedName>
</protein>
<evidence type="ECO:0000313" key="9">
    <source>
        <dbReference type="EMBL" id="NIJ09551.1"/>
    </source>
</evidence>
<feature type="transmembrane region" description="Helical" evidence="7">
    <location>
        <begin position="6"/>
        <end position="24"/>
    </location>
</feature>
<comment type="subcellular location">
    <subcellularLocation>
        <location evidence="1">Membrane</location>
        <topology evidence="1">Multi-pass membrane protein</topology>
    </subcellularLocation>
</comment>
<keyword evidence="3 7" id="KW-0812">Transmembrane</keyword>
<feature type="domain" description="Citrate transporter-like" evidence="8">
    <location>
        <begin position="17"/>
        <end position="89"/>
    </location>
</feature>
<evidence type="ECO:0000313" key="10">
    <source>
        <dbReference type="Proteomes" id="UP000727456"/>
    </source>
</evidence>
<dbReference type="InterPro" id="IPR051679">
    <property type="entry name" value="DASS-Related_Transporters"/>
</dbReference>
<keyword evidence="5 7" id="KW-1133">Transmembrane helix</keyword>
<keyword evidence="6 7" id="KW-0472">Membrane</keyword>
<dbReference type="InterPro" id="IPR004680">
    <property type="entry name" value="Cit_transptr-like_dom"/>
</dbReference>
<accession>A0ABX0U0X8</accession>
<dbReference type="Proteomes" id="UP000727456">
    <property type="component" value="Unassembled WGS sequence"/>
</dbReference>
<feature type="transmembrane region" description="Helical" evidence="7">
    <location>
        <begin position="31"/>
        <end position="50"/>
    </location>
</feature>
<evidence type="ECO:0000256" key="7">
    <source>
        <dbReference type="SAM" id="Phobius"/>
    </source>
</evidence>
<reference evidence="9 10" key="1">
    <citation type="submission" date="2020-03" db="EMBL/GenBank/DDBJ databases">
        <title>Genomic Encyclopedia of Type Strains, Phase III (KMG-III): the genomes of soil and plant-associated and newly described type strains.</title>
        <authorList>
            <person name="Whitman W."/>
        </authorList>
    </citation>
    <scope>NUCLEOTIDE SEQUENCE [LARGE SCALE GENOMIC DNA]</scope>
    <source>
        <strain evidence="9 10">CECT 8804</strain>
    </source>
</reference>
<sequence>MTSSQALLFAILGGAILCFASGRFRLDVVSLVALFAGLALGVVPAKTAFSGFTSDVVIIIASALVVSAGIARSGVIEWAVRPLTARLKRPRSRCR</sequence>
<comment type="caution">
    <text evidence="9">The sequence shown here is derived from an EMBL/GenBank/DDBJ whole genome shotgun (WGS) entry which is preliminary data.</text>
</comment>
<keyword evidence="4" id="KW-0677">Repeat</keyword>
<evidence type="ECO:0000256" key="5">
    <source>
        <dbReference type="ARBA" id="ARBA00022989"/>
    </source>
</evidence>
<evidence type="ECO:0000256" key="2">
    <source>
        <dbReference type="ARBA" id="ARBA00022448"/>
    </source>
</evidence>
<gene>
    <name evidence="9" type="ORF">FHS31_003184</name>
</gene>
<evidence type="ECO:0000256" key="3">
    <source>
        <dbReference type="ARBA" id="ARBA00022692"/>
    </source>
</evidence>
<keyword evidence="2" id="KW-0813">Transport</keyword>
<evidence type="ECO:0000259" key="8">
    <source>
        <dbReference type="Pfam" id="PF03600"/>
    </source>
</evidence>